<organism evidence="2 3">
    <name type="scientific">Brevibacillus fulvus</name>
    <dbReference type="NCBI Taxonomy" id="1125967"/>
    <lineage>
        <taxon>Bacteria</taxon>
        <taxon>Bacillati</taxon>
        <taxon>Bacillota</taxon>
        <taxon>Bacilli</taxon>
        <taxon>Bacillales</taxon>
        <taxon>Paenibacillaceae</taxon>
        <taxon>Brevibacillus</taxon>
    </lineage>
</organism>
<keyword evidence="3" id="KW-1185">Reference proteome</keyword>
<protein>
    <submittedName>
        <fullName evidence="2">Stage V sporulation protein AE</fullName>
    </submittedName>
</protein>
<proteinExistence type="predicted"/>
<name>A0A938XX88_9BACL</name>
<evidence type="ECO:0000313" key="3">
    <source>
        <dbReference type="Proteomes" id="UP000717624"/>
    </source>
</evidence>
<dbReference type="InterPro" id="IPR025914">
    <property type="entry name" value="SpoVAE"/>
</dbReference>
<reference evidence="2" key="1">
    <citation type="submission" date="2021-01" db="EMBL/GenBank/DDBJ databases">
        <title>Genomic Encyclopedia of Type Strains, Phase IV (KMG-IV): sequencing the most valuable type-strain genomes for metagenomic binning, comparative biology and taxonomic classification.</title>
        <authorList>
            <person name="Goeker M."/>
        </authorList>
    </citation>
    <scope>NUCLEOTIDE SEQUENCE</scope>
    <source>
        <strain evidence="2">DSM 25523</strain>
    </source>
</reference>
<dbReference type="EMBL" id="JAFBEB010000001">
    <property type="protein sequence ID" value="MBM7588644.1"/>
    <property type="molecule type" value="Genomic_DNA"/>
</dbReference>
<dbReference type="Pfam" id="PF14097">
    <property type="entry name" value="SpoVAE"/>
    <property type="match status" value="1"/>
</dbReference>
<dbReference type="Proteomes" id="UP000717624">
    <property type="component" value="Unassembled WGS sequence"/>
</dbReference>
<comment type="caution">
    <text evidence="2">The sequence shown here is derived from an EMBL/GenBank/DDBJ whole genome shotgun (WGS) entry which is preliminary data.</text>
</comment>
<feature type="region of interest" description="Disordered" evidence="1">
    <location>
        <begin position="200"/>
        <end position="221"/>
    </location>
</feature>
<evidence type="ECO:0000256" key="1">
    <source>
        <dbReference type="SAM" id="MobiDB-lite"/>
    </source>
</evidence>
<dbReference type="RefSeq" id="WP_204516382.1">
    <property type="nucleotide sequence ID" value="NZ_BAABIN010000009.1"/>
</dbReference>
<evidence type="ECO:0000313" key="2">
    <source>
        <dbReference type="EMBL" id="MBM7588644.1"/>
    </source>
</evidence>
<dbReference type="AlphaFoldDB" id="A0A938XX88"/>
<accession>A0A938XX88</accession>
<gene>
    <name evidence="2" type="ORF">JOD01_000230</name>
</gene>
<sequence length="221" mass="23882">MNGKRRKIVIITDGDYIAQKAVESVARQVGGRCISLSAGNPTPLTGEQMVELIKMAANDPVLVMFDDNGNYGRGRGEQAIEYVIRHPDIEVLGAIAVASNTKWVSGIQVPVSIDNHGNIIEDAVDKDGYRDKTLESRIYGDTVDILQAANIPHVIGIGDIGKMEGRDSLRFGCPITLKAVKWILERSGWYGNRDNREAADLGTGGAEQGAIEQQAGRGSHL</sequence>